<feature type="compositionally biased region" description="Low complexity" evidence="1">
    <location>
        <begin position="9"/>
        <end position="20"/>
    </location>
</feature>
<accession>A0ABW9ADM8</accession>
<keyword evidence="3" id="KW-1185">Reference proteome</keyword>
<organism evidence="2 3">
    <name type="scientific">Herbaspirillum lusitanum</name>
    <dbReference type="NCBI Taxonomy" id="213312"/>
    <lineage>
        <taxon>Bacteria</taxon>
        <taxon>Pseudomonadati</taxon>
        <taxon>Pseudomonadota</taxon>
        <taxon>Betaproteobacteria</taxon>
        <taxon>Burkholderiales</taxon>
        <taxon>Oxalobacteraceae</taxon>
        <taxon>Herbaspirillum</taxon>
    </lineage>
</organism>
<reference evidence="2 3" key="1">
    <citation type="journal article" date="2024" name="Chem. Sci.">
        <title>Discovery of megapolipeptins by genome mining of a Burkholderiales bacteria collection.</title>
        <authorList>
            <person name="Paulo B.S."/>
            <person name="Recchia M.J.J."/>
            <person name="Lee S."/>
            <person name="Fergusson C.H."/>
            <person name="Romanowski S.B."/>
            <person name="Hernandez A."/>
            <person name="Krull N."/>
            <person name="Liu D.Y."/>
            <person name="Cavanagh H."/>
            <person name="Bos A."/>
            <person name="Gray C.A."/>
            <person name="Murphy B.T."/>
            <person name="Linington R.G."/>
            <person name="Eustaquio A.S."/>
        </authorList>
    </citation>
    <scope>NUCLEOTIDE SEQUENCE [LARGE SCALE GENOMIC DNA]</scope>
    <source>
        <strain evidence="2 3">RL21-008-BIB-A</strain>
    </source>
</reference>
<gene>
    <name evidence="2" type="ORF">PQR62_17760</name>
</gene>
<feature type="region of interest" description="Disordered" evidence="1">
    <location>
        <begin position="1"/>
        <end position="20"/>
    </location>
</feature>
<proteinExistence type="predicted"/>
<dbReference type="RefSeq" id="WP_408159321.1">
    <property type="nucleotide sequence ID" value="NZ_JAQQFM010000007.1"/>
</dbReference>
<evidence type="ECO:0000313" key="2">
    <source>
        <dbReference type="EMBL" id="MFL9926127.1"/>
    </source>
</evidence>
<protein>
    <submittedName>
        <fullName evidence="2">Uncharacterized protein</fullName>
    </submittedName>
</protein>
<sequence length="66" mass="7493">MLRSHDPQQKSNSKSRSSLKLPKFESLLTLMLRWEAQREAQKPGTASAALSQQRLKALDQLSELMP</sequence>
<dbReference type="EMBL" id="JAQQFM010000007">
    <property type="protein sequence ID" value="MFL9926127.1"/>
    <property type="molecule type" value="Genomic_DNA"/>
</dbReference>
<comment type="caution">
    <text evidence="2">The sequence shown here is derived from an EMBL/GenBank/DDBJ whole genome shotgun (WGS) entry which is preliminary data.</text>
</comment>
<evidence type="ECO:0000313" key="3">
    <source>
        <dbReference type="Proteomes" id="UP001629246"/>
    </source>
</evidence>
<name>A0ABW9ADM8_9BURK</name>
<dbReference type="Proteomes" id="UP001629246">
    <property type="component" value="Unassembled WGS sequence"/>
</dbReference>
<evidence type="ECO:0000256" key="1">
    <source>
        <dbReference type="SAM" id="MobiDB-lite"/>
    </source>
</evidence>